<protein>
    <submittedName>
        <fullName evidence="1">Uncharacterized protein</fullName>
    </submittedName>
</protein>
<sequence>VAHEVLQLAGAADRVALCVGRACDWLSSGCLDPVDLLILDHRGTVYHEDLRNAEHLLSQHARVLADNVLHPGAPMFVLDVQDRYDVEVHTVPEFGMPEVEDWLLLCKPKTWPIAASDADYASMHFAEFRRWAVEVNRLCHQSQ</sequence>
<dbReference type="AlphaFoldDB" id="A0A812Y9D9"/>
<dbReference type="Proteomes" id="UP000649617">
    <property type="component" value="Unassembled WGS sequence"/>
</dbReference>
<organism evidence="1 2">
    <name type="scientific">Symbiodinium pilosum</name>
    <name type="common">Dinoflagellate</name>
    <dbReference type="NCBI Taxonomy" id="2952"/>
    <lineage>
        <taxon>Eukaryota</taxon>
        <taxon>Sar</taxon>
        <taxon>Alveolata</taxon>
        <taxon>Dinophyceae</taxon>
        <taxon>Suessiales</taxon>
        <taxon>Symbiodiniaceae</taxon>
        <taxon>Symbiodinium</taxon>
    </lineage>
</organism>
<reference evidence="1" key="1">
    <citation type="submission" date="2021-02" db="EMBL/GenBank/DDBJ databases">
        <authorList>
            <person name="Dougan E. K."/>
            <person name="Rhodes N."/>
            <person name="Thang M."/>
            <person name="Chan C."/>
        </authorList>
    </citation>
    <scope>NUCLEOTIDE SEQUENCE</scope>
</reference>
<proteinExistence type="predicted"/>
<dbReference type="GO" id="GO:0008171">
    <property type="term" value="F:O-methyltransferase activity"/>
    <property type="evidence" value="ECO:0007669"/>
    <property type="project" value="TreeGrafter"/>
</dbReference>
<evidence type="ECO:0000313" key="1">
    <source>
        <dbReference type="EMBL" id="CAE7762158.1"/>
    </source>
</evidence>
<dbReference type="Gene3D" id="3.40.50.150">
    <property type="entry name" value="Vaccinia Virus protein VP39"/>
    <property type="match status" value="1"/>
</dbReference>
<name>A0A812Y9D9_SYMPI</name>
<evidence type="ECO:0000313" key="2">
    <source>
        <dbReference type="Proteomes" id="UP000649617"/>
    </source>
</evidence>
<dbReference type="EMBL" id="CAJNIZ010047093">
    <property type="protein sequence ID" value="CAE7762158.1"/>
    <property type="molecule type" value="Genomic_DNA"/>
</dbReference>
<dbReference type="PANTHER" id="PTHR43836:SF2">
    <property type="entry name" value="CATECHOL O-METHYLTRANSFERASE 1-RELATED"/>
    <property type="match status" value="1"/>
</dbReference>
<keyword evidence="2" id="KW-1185">Reference proteome</keyword>
<dbReference type="OrthoDB" id="436944at2759"/>
<feature type="non-terminal residue" evidence="1">
    <location>
        <position position="143"/>
    </location>
</feature>
<dbReference type="SUPFAM" id="SSF53335">
    <property type="entry name" value="S-adenosyl-L-methionine-dependent methyltransferases"/>
    <property type="match status" value="1"/>
</dbReference>
<dbReference type="PANTHER" id="PTHR43836">
    <property type="entry name" value="CATECHOL O-METHYLTRANSFERASE 1-RELATED"/>
    <property type="match status" value="1"/>
</dbReference>
<dbReference type="InterPro" id="IPR029063">
    <property type="entry name" value="SAM-dependent_MTases_sf"/>
</dbReference>
<comment type="caution">
    <text evidence="1">The sequence shown here is derived from an EMBL/GenBank/DDBJ whole genome shotgun (WGS) entry which is preliminary data.</text>
</comment>
<gene>
    <name evidence="1" type="ORF">SPIL2461_LOCUS22259</name>
</gene>
<accession>A0A812Y9D9</accession>
<feature type="non-terminal residue" evidence="1">
    <location>
        <position position="1"/>
    </location>
</feature>